<evidence type="ECO:0000313" key="3">
    <source>
        <dbReference type="Proteomes" id="UP000646776"/>
    </source>
</evidence>
<reference evidence="2" key="1">
    <citation type="journal article" date="2014" name="Int. J. Syst. Evol. Microbiol.">
        <title>Complete genome sequence of Corynebacterium casei LMG S-19264T (=DSM 44701T), isolated from a smear-ripened cheese.</title>
        <authorList>
            <consortium name="US DOE Joint Genome Institute (JGI-PGF)"/>
            <person name="Walter F."/>
            <person name="Albersmeier A."/>
            <person name="Kalinowski J."/>
            <person name="Ruckert C."/>
        </authorList>
    </citation>
    <scope>NUCLEOTIDE SEQUENCE</scope>
    <source>
        <strain evidence="2">JCM 4125</strain>
    </source>
</reference>
<gene>
    <name evidence="2" type="ORF">GCM10010226_31890</name>
</gene>
<feature type="compositionally biased region" description="Polar residues" evidence="1">
    <location>
        <begin position="182"/>
        <end position="191"/>
    </location>
</feature>
<feature type="region of interest" description="Disordered" evidence="1">
    <location>
        <begin position="1"/>
        <end position="27"/>
    </location>
</feature>
<accession>A0A918HBI5</accession>
<evidence type="ECO:0000313" key="2">
    <source>
        <dbReference type="EMBL" id="GGT52546.1"/>
    </source>
</evidence>
<comment type="caution">
    <text evidence="2">The sequence shown here is derived from an EMBL/GenBank/DDBJ whole genome shotgun (WGS) entry which is preliminary data.</text>
</comment>
<reference evidence="2" key="2">
    <citation type="submission" date="2020-09" db="EMBL/GenBank/DDBJ databases">
        <authorList>
            <person name="Sun Q."/>
            <person name="Ohkuma M."/>
        </authorList>
    </citation>
    <scope>NUCLEOTIDE SEQUENCE</scope>
    <source>
        <strain evidence="2">JCM 4125</strain>
    </source>
</reference>
<keyword evidence="3" id="KW-1185">Reference proteome</keyword>
<organism evidence="2 3">
    <name type="scientific">Streptomyces phaeofaciens</name>
    <dbReference type="NCBI Taxonomy" id="68254"/>
    <lineage>
        <taxon>Bacteria</taxon>
        <taxon>Bacillati</taxon>
        <taxon>Actinomycetota</taxon>
        <taxon>Actinomycetes</taxon>
        <taxon>Kitasatosporales</taxon>
        <taxon>Streptomycetaceae</taxon>
        <taxon>Streptomyces</taxon>
    </lineage>
</organism>
<feature type="region of interest" description="Disordered" evidence="1">
    <location>
        <begin position="172"/>
        <end position="191"/>
    </location>
</feature>
<dbReference type="EMBL" id="BMSA01000008">
    <property type="protein sequence ID" value="GGT52546.1"/>
    <property type="molecule type" value="Genomic_DNA"/>
</dbReference>
<evidence type="ECO:0000256" key="1">
    <source>
        <dbReference type="SAM" id="MobiDB-lite"/>
    </source>
</evidence>
<feature type="compositionally biased region" description="Basic and acidic residues" evidence="1">
    <location>
        <begin position="14"/>
        <end position="27"/>
    </location>
</feature>
<sequence length="191" mass="21189">MSKPKKWINQFDSQKGRQRGERGRSIDPELLTYRPDELLNPADLLKRFTAAAQGLLEGITAQDRPQQSEIVAALRQGVLEAFRTREEHLARLVECDLEARGSGSRMSTLKWQVSVRKALLGLGVRVVESPDEREHFVVVEGEGEGFEVVRPAYVDQATGKLILSGQLRRVFRPGAQPDAGNGSPTAATRED</sequence>
<dbReference type="AlphaFoldDB" id="A0A918HBI5"/>
<protein>
    <submittedName>
        <fullName evidence="2">Uncharacterized protein</fullName>
    </submittedName>
</protein>
<dbReference type="Proteomes" id="UP000646776">
    <property type="component" value="Unassembled WGS sequence"/>
</dbReference>
<dbReference type="RefSeq" id="WP_189711924.1">
    <property type="nucleotide sequence ID" value="NZ_BMSA01000008.1"/>
</dbReference>
<proteinExistence type="predicted"/>
<name>A0A918HBI5_9ACTN</name>